<evidence type="ECO:0000256" key="5">
    <source>
        <dbReference type="SAM" id="Coils"/>
    </source>
</evidence>
<dbReference type="Proteomes" id="UP001165641">
    <property type="component" value="Unassembled WGS sequence"/>
</dbReference>
<name>A0ABT4ZAV5_9RHOB</name>
<evidence type="ECO:0000256" key="2">
    <source>
        <dbReference type="ARBA" id="ARBA00013855"/>
    </source>
</evidence>
<dbReference type="InterPro" id="IPR007221">
    <property type="entry name" value="MreC"/>
</dbReference>
<feature type="transmembrane region" description="Helical" evidence="6">
    <location>
        <begin position="12"/>
        <end position="31"/>
    </location>
</feature>
<dbReference type="EMBL" id="JAQBIE010000003">
    <property type="protein sequence ID" value="MDB6176496.1"/>
    <property type="molecule type" value="Genomic_DNA"/>
</dbReference>
<evidence type="ECO:0000259" key="7">
    <source>
        <dbReference type="Pfam" id="PF04085"/>
    </source>
</evidence>
<keyword evidence="6" id="KW-1133">Transmembrane helix</keyword>
<dbReference type="PANTHER" id="PTHR34138:SF1">
    <property type="entry name" value="CELL SHAPE-DETERMINING PROTEIN MREC"/>
    <property type="match status" value="1"/>
</dbReference>
<dbReference type="NCBIfam" id="TIGR00219">
    <property type="entry name" value="mreC"/>
    <property type="match status" value="1"/>
</dbReference>
<comment type="caution">
    <text evidence="8">The sequence shown here is derived from an EMBL/GenBank/DDBJ whole genome shotgun (WGS) entry which is preliminary data.</text>
</comment>
<dbReference type="InterPro" id="IPR055342">
    <property type="entry name" value="MreC_beta-barrel_core"/>
</dbReference>
<evidence type="ECO:0000256" key="4">
    <source>
        <dbReference type="ARBA" id="ARBA00032089"/>
    </source>
</evidence>
<evidence type="ECO:0000313" key="8">
    <source>
        <dbReference type="EMBL" id="MDB6176496.1"/>
    </source>
</evidence>
<dbReference type="InterPro" id="IPR042175">
    <property type="entry name" value="Cell/Rod_MreC_2"/>
</dbReference>
<dbReference type="NCBIfam" id="NF010533">
    <property type="entry name" value="PRK13922.9-5"/>
    <property type="match status" value="1"/>
</dbReference>
<protein>
    <recommendedName>
        <fullName evidence="2">Cell shape-determining protein MreC</fullName>
    </recommendedName>
    <alternativeName>
        <fullName evidence="4">Cell shape protein MreC</fullName>
    </alternativeName>
</protein>
<keyword evidence="3" id="KW-0133">Cell shape</keyword>
<dbReference type="RefSeq" id="WP_271887627.1">
    <property type="nucleotide sequence ID" value="NZ_JAQBIE010000003.1"/>
</dbReference>
<evidence type="ECO:0000256" key="3">
    <source>
        <dbReference type="ARBA" id="ARBA00022960"/>
    </source>
</evidence>
<evidence type="ECO:0000313" key="9">
    <source>
        <dbReference type="Proteomes" id="UP001165641"/>
    </source>
</evidence>
<organism evidence="8 9">
    <name type="scientific">Paracoccus onchidii</name>
    <dbReference type="NCBI Taxonomy" id="3017813"/>
    <lineage>
        <taxon>Bacteria</taxon>
        <taxon>Pseudomonadati</taxon>
        <taxon>Pseudomonadota</taxon>
        <taxon>Alphaproteobacteria</taxon>
        <taxon>Rhodobacterales</taxon>
        <taxon>Paracoccaceae</taxon>
        <taxon>Paracoccus</taxon>
    </lineage>
</organism>
<feature type="coiled-coil region" evidence="5">
    <location>
        <begin position="83"/>
        <end position="110"/>
    </location>
</feature>
<comment type="similarity">
    <text evidence="1">Belongs to the MreC family.</text>
</comment>
<evidence type="ECO:0000256" key="6">
    <source>
        <dbReference type="SAM" id="Phobius"/>
    </source>
</evidence>
<keyword evidence="9" id="KW-1185">Reference proteome</keyword>
<keyword evidence="6" id="KW-0472">Membrane</keyword>
<reference evidence="8" key="1">
    <citation type="submission" date="2022-12" db="EMBL/GenBank/DDBJ databases">
        <title>Paracoccus onchidii sp. nov., isolated from a marine invertebrate from the South China Sea.</title>
        <authorList>
            <person name="Xu S."/>
            <person name="Liu Z."/>
            <person name="Xu Y."/>
        </authorList>
    </citation>
    <scope>NUCLEOTIDE SEQUENCE</scope>
    <source>
        <strain evidence="8">Z330</strain>
    </source>
</reference>
<dbReference type="Pfam" id="PF04085">
    <property type="entry name" value="MreC"/>
    <property type="match status" value="1"/>
</dbReference>
<evidence type="ECO:0000256" key="1">
    <source>
        <dbReference type="ARBA" id="ARBA00009369"/>
    </source>
</evidence>
<dbReference type="Gene3D" id="2.40.10.340">
    <property type="entry name" value="Rod shape-determining protein MreC, domain 1"/>
    <property type="match status" value="1"/>
</dbReference>
<keyword evidence="6" id="KW-0812">Transmembrane</keyword>
<dbReference type="Gene3D" id="2.40.10.350">
    <property type="entry name" value="Rod shape-determining protein MreC, domain 2"/>
    <property type="match status" value="1"/>
</dbReference>
<dbReference type="PANTHER" id="PTHR34138">
    <property type="entry name" value="CELL SHAPE-DETERMINING PROTEIN MREC"/>
    <property type="match status" value="1"/>
</dbReference>
<sequence>MARKGPDFASPIRRVLITLLTIVLIALFLFWRIDSPRAERMRTALIDRFVPSFEWALAPVTKASQMIAGFQSYARIYEQNQELRRELQKMQAWKEAAVQLEQENSKLLAQNNVRIDPALTSVTGVVMVDSGSAFRQSVLVNVGAQDGIVDGWATMDGLGLVGRISGVGQRTSRVVLLNDPSSRIPVTIQPSGDRALLTGDNTALPFLDFIESMDNVRPGDRVVTSGDGGVFPPGLLVGQVVQGSDGRMRLRMAADYGRLEFLRVLRAHPAEQVRDSGAIITPADQGLIGPQLPAAIGLDPAND</sequence>
<proteinExistence type="inferred from homology"/>
<feature type="domain" description="Rod shape-determining protein MreC beta-barrel core" evidence="7">
    <location>
        <begin position="126"/>
        <end position="265"/>
    </location>
</feature>
<gene>
    <name evidence="8" type="primary">mreC</name>
    <name evidence="8" type="ORF">PAF17_03135</name>
</gene>
<keyword evidence="5" id="KW-0175">Coiled coil</keyword>
<accession>A0ABT4ZAV5</accession>
<dbReference type="InterPro" id="IPR042177">
    <property type="entry name" value="Cell/Rod_1"/>
</dbReference>